<feature type="chain" id="PRO_5041402219" evidence="2">
    <location>
        <begin position="24"/>
        <end position="490"/>
    </location>
</feature>
<organism evidence="3 4">
    <name type="scientific">Lentinula raphanica</name>
    <dbReference type="NCBI Taxonomy" id="153919"/>
    <lineage>
        <taxon>Eukaryota</taxon>
        <taxon>Fungi</taxon>
        <taxon>Dikarya</taxon>
        <taxon>Basidiomycota</taxon>
        <taxon>Agaricomycotina</taxon>
        <taxon>Agaricomycetes</taxon>
        <taxon>Agaricomycetidae</taxon>
        <taxon>Agaricales</taxon>
        <taxon>Marasmiineae</taxon>
        <taxon>Omphalotaceae</taxon>
        <taxon>Lentinula</taxon>
    </lineage>
</organism>
<sequence>MRSRIIYAFYIAIPLLGFASVSASPLPAGTQLGQPANSAEDLPVITVHVFRIGLYDPIDRHWVSLDANKADRDKAMFALCITNDVCLCVDNSESEERIIEIEPKFTSDSADLADADSAPSQLRPRTQLLPRQATRFLDPDYYEKLDLGLFRSRFNLGTPRSRRESLVNSLTDIQELKKWLREEPKTFADGKPFVLAILSFLNSKKLLGRSKPQSSPTFQALYSETAVLLDSLKADATDNGFSLLATDRAYRRKHRQARVAAKTMTTAKHSSDQADSSDRGSKLRKTRSGESSASRNPLGNATKKKQTVALRLGLFNTIDGQWVVPTAGEKKPHDAEYALCISSTICPYYDSNIQGHVGHAAPVRYPNSSHVQSRYYKSLDVGLLFRRYVRRDFDKELKQWRDANSKKFFDGPSLILAILDWLESDGALHESAHVPQAVHVNNPLDCATSIPVGNLVKQTEYPCYAKVERPHPDARPKQSLDLDNFLATII</sequence>
<name>A0AA38PBS4_9AGAR</name>
<keyword evidence="2" id="KW-0732">Signal</keyword>
<evidence type="ECO:0000256" key="2">
    <source>
        <dbReference type="SAM" id="SignalP"/>
    </source>
</evidence>
<evidence type="ECO:0000313" key="3">
    <source>
        <dbReference type="EMBL" id="KAJ3840008.1"/>
    </source>
</evidence>
<dbReference type="Proteomes" id="UP001163846">
    <property type="component" value="Unassembled WGS sequence"/>
</dbReference>
<feature type="region of interest" description="Disordered" evidence="1">
    <location>
        <begin position="254"/>
        <end position="304"/>
    </location>
</feature>
<accession>A0AA38PBS4</accession>
<dbReference type="AlphaFoldDB" id="A0AA38PBS4"/>
<feature type="compositionally biased region" description="Basic and acidic residues" evidence="1">
    <location>
        <begin position="269"/>
        <end position="281"/>
    </location>
</feature>
<reference evidence="3" key="1">
    <citation type="submission" date="2022-08" db="EMBL/GenBank/DDBJ databases">
        <authorList>
            <consortium name="DOE Joint Genome Institute"/>
            <person name="Min B."/>
            <person name="Riley R."/>
            <person name="Sierra-Patev S."/>
            <person name="Naranjo-Ortiz M."/>
            <person name="Looney B."/>
            <person name="Konkel Z."/>
            <person name="Slot J.C."/>
            <person name="Sakamoto Y."/>
            <person name="Steenwyk J.L."/>
            <person name="Rokas A."/>
            <person name="Carro J."/>
            <person name="Camarero S."/>
            <person name="Ferreira P."/>
            <person name="Molpeceres G."/>
            <person name="Ruiz-Duenas F.J."/>
            <person name="Serrano A."/>
            <person name="Henrissat B."/>
            <person name="Drula E."/>
            <person name="Hughes K.W."/>
            <person name="Mata J.L."/>
            <person name="Ishikawa N.K."/>
            <person name="Vargas-Isla R."/>
            <person name="Ushijima S."/>
            <person name="Smith C.A."/>
            <person name="Ahrendt S."/>
            <person name="Andreopoulos W."/>
            <person name="He G."/>
            <person name="Labutti K."/>
            <person name="Lipzen A."/>
            <person name="Ng V."/>
            <person name="Sandor L."/>
            <person name="Barry K."/>
            <person name="Martinez A.T."/>
            <person name="Xiao Y."/>
            <person name="Gibbons J.G."/>
            <person name="Terashima K."/>
            <person name="Hibbett D.S."/>
            <person name="Grigoriev I.V."/>
        </authorList>
    </citation>
    <scope>NUCLEOTIDE SEQUENCE</scope>
    <source>
        <strain evidence="3">TFB9207</strain>
    </source>
</reference>
<evidence type="ECO:0000313" key="4">
    <source>
        <dbReference type="Proteomes" id="UP001163846"/>
    </source>
</evidence>
<feature type="compositionally biased region" description="Polar residues" evidence="1">
    <location>
        <begin position="289"/>
        <end position="299"/>
    </location>
</feature>
<protein>
    <submittedName>
        <fullName evidence="3">Uncharacterized protein</fullName>
    </submittedName>
</protein>
<comment type="caution">
    <text evidence="3">The sequence shown here is derived from an EMBL/GenBank/DDBJ whole genome shotgun (WGS) entry which is preliminary data.</text>
</comment>
<gene>
    <name evidence="3" type="ORF">F5878DRAFT_640749</name>
</gene>
<feature type="signal peptide" evidence="2">
    <location>
        <begin position="1"/>
        <end position="23"/>
    </location>
</feature>
<keyword evidence="4" id="KW-1185">Reference proteome</keyword>
<proteinExistence type="predicted"/>
<dbReference type="EMBL" id="MU806099">
    <property type="protein sequence ID" value="KAJ3840008.1"/>
    <property type="molecule type" value="Genomic_DNA"/>
</dbReference>
<evidence type="ECO:0000256" key="1">
    <source>
        <dbReference type="SAM" id="MobiDB-lite"/>
    </source>
</evidence>